<keyword evidence="1" id="KW-0732">Signal</keyword>
<reference evidence="2" key="2">
    <citation type="submission" date="2020-09" db="EMBL/GenBank/DDBJ databases">
        <authorList>
            <person name="Sun Q."/>
            <person name="Zhou Y."/>
        </authorList>
    </citation>
    <scope>NUCLEOTIDE SEQUENCE</scope>
    <source>
        <strain evidence="2">CGMCC 1.15179</strain>
    </source>
</reference>
<dbReference type="PROSITE" id="PS51257">
    <property type="entry name" value="PROKAR_LIPOPROTEIN"/>
    <property type="match status" value="1"/>
</dbReference>
<sequence length="293" mass="34279">MKSYRWAKMIWLCVCAVAVTGCAQLSGAVPGAEDEQAQVEEKLKSMTTQDLLEESLLSMRKMKGYRWDSHSDQQYVFEKQPQQNTRLKWDRQLELTNSPLRLHAKGVLSKKQELVSQSTPHERYVTGDREYVYSRNEWIRKKESTEADVVQDVETANPIWEMEQILSHADKTQVKENKGYMLISLKLEGKIVQPFIDRQTIHMAEIVPMKQPIHMDPQRMNIRLWVSKKNFRLEKVEQAVEFRFASSLQKGKARQEWTHRLRGEAKDIQVPREIAKTAQPMREKNETIAKPAR</sequence>
<reference evidence="2" key="1">
    <citation type="journal article" date="2014" name="Int. J. Syst. Evol. Microbiol.">
        <title>Complete genome sequence of Corynebacterium casei LMG S-19264T (=DSM 44701T), isolated from a smear-ripened cheese.</title>
        <authorList>
            <consortium name="US DOE Joint Genome Institute (JGI-PGF)"/>
            <person name="Walter F."/>
            <person name="Albersmeier A."/>
            <person name="Kalinowski J."/>
            <person name="Ruckert C."/>
        </authorList>
    </citation>
    <scope>NUCLEOTIDE SEQUENCE</scope>
    <source>
        <strain evidence="2">CGMCC 1.15179</strain>
    </source>
</reference>
<feature type="chain" id="PRO_5035188365" description="Outer membrane lipoprotein-sorting protein" evidence="1">
    <location>
        <begin position="24"/>
        <end position="293"/>
    </location>
</feature>
<keyword evidence="3" id="KW-1185">Reference proteome</keyword>
<dbReference type="Pfam" id="PF20316">
    <property type="entry name" value="DUF6612"/>
    <property type="match status" value="1"/>
</dbReference>
<feature type="signal peptide" evidence="1">
    <location>
        <begin position="1"/>
        <end position="23"/>
    </location>
</feature>
<evidence type="ECO:0008006" key="4">
    <source>
        <dbReference type="Google" id="ProtNLM"/>
    </source>
</evidence>
<dbReference type="RefSeq" id="WP_188648794.1">
    <property type="nucleotide sequence ID" value="NZ_BMHQ01000013.1"/>
</dbReference>
<dbReference type="EMBL" id="BMHQ01000013">
    <property type="protein sequence ID" value="GGE26536.1"/>
    <property type="molecule type" value="Genomic_DNA"/>
</dbReference>
<evidence type="ECO:0000313" key="3">
    <source>
        <dbReference type="Proteomes" id="UP000625210"/>
    </source>
</evidence>
<proteinExistence type="predicted"/>
<organism evidence="2 3">
    <name type="scientific">Marinithermofilum abyssi</name>
    <dbReference type="NCBI Taxonomy" id="1571185"/>
    <lineage>
        <taxon>Bacteria</taxon>
        <taxon>Bacillati</taxon>
        <taxon>Bacillota</taxon>
        <taxon>Bacilli</taxon>
        <taxon>Bacillales</taxon>
        <taxon>Thermoactinomycetaceae</taxon>
        <taxon>Marinithermofilum</taxon>
    </lineage>
</organism>
<comment type="caution">
    <text evidence="2">The sequence shown here is derived from an EMBL/GenBank/DDBJ whole genome shotgun (WGS) entry which is preliminary data.</text>
</comment>
<evidence type="ECO:0000256" key="1">
    <source>
        <dbReference type="SAM" id="SignalP"/>
    </source>
</evidence>
<accession>A0A8J2VJE7</accession>
<name>A0A8J2VJE7_9BACL</name>
<protein>
    <recommendedName>
        <fullName evidence="4">Outer membrane lipoprotein-sorting protein</fullName>
    </recommendedName>
</protein>
<dbReference type="InterPro" id="IPR046720">
    <property type="entry name" value="DUF6612"/>
</dbReference>
<gene>
    <name evidence="2" type="ORF">GCM10011571_30930</name>
</gene>
<dbReference type="Proteomes" id="UP000625210">
    <property type="component" value="Unassembled WGS sequence"/>
</dbReference>
<evidence type="ECO:0000313" key="2">
    <source>
        <dbReference type="EMBL" id="GGE26536.1"/>
    </source>
</evidence>
<dbReference type="AlphaFoldDB" id="A0A8J2VJE7"/>